<feature type="domain" description="HTH lysR-type" evidence="5">
    <location>
        <begin position="1"/>
        <end position="58"/>
    </location>
</feature>
<dbReference type="SUPFAM" id="SSF53850">
    <property type="entry name" value="Periplasmic binding protein-like II"/>
    <property type="match status" value="1"/>
</dbReference>
<dbReference type="GO" id="GO:0003700">
    <property type="term" value="F:DNA-binding transcription factor activity"/>
    <property type="evidence" value="ECO:0007669"/>
    <property type="project" value="InterPro"/>
</dbReference>
<evidence type="ECO:0000256" key="1">
    <source>
        <dbReference type="ARBA" id="ARBA00009437"/>
    </source>
</evidence>
<evidence type="ECO:0000256" key="4">
    <source>
        <dbReference type="ARBA" id="ARBA00023163"/>
    </source>
</evidence>
<evidence type="ECO:0000256" key="2">
    <source>
        <dbReference type="ARBA" id="ARBA00023015"/>
    </source>
</evidence>
<keyword evidence="3 6" id="KW-0238">DNA-binding</keyword>
<dbReference type="GO" id="GO:0003677">
    <property type="term" value="F:DNA binding"/>
    <property type="evidence" value="ECO:0007669"/>
    <property type="project" value="UniProtKB-KW"/>
</dbReference>
<dbReference type="Pfam" id="PF00126">
    <property type="entry name" value="HTH_1"/>
    <property type="match status" value="1"/>
</dbReference>
<sequence length="295" mass="33463">MYNRQIYTFIQVADCGSFSKAAEKLFISTVSVMKQINALESDIGVKLLERTNQGVFLTAAGSSIYHDAKQMIQASDSAIQRARQIAGEEQYVIRVGTSLLRPSKILIDLWSKIDGGNLPFQIKIVPFEDDMTSTVASLGKEIDCFVGPCGSIQWMKQYNVHLLGMNQCCIAVSRKHRLAKKKLLKWEDLYGETLMLVKRGEALVLDRLRDEIEAKHPEIHIIDTPNFYDADVFNKCEQMNYVMETLDIWAEVHPSLVTIPVEWDYEIPFGIVYANEPSKAFMAFIDTIKKANVLK</sequence>
<proteinExistence type="inferred from homology"/>
<evidence type="ECO:0000256" key="3">
    <source>
        <dbReference type="ARBA" id="ARBA00023125"/>
    </source>
</evidence>
<dbReference type="InterPro" id="IPR000847">
    <property type="entry name" value="LysR_HTH_N"/>
</dbReference>
<dbReference type="Proteomes" id="UP000319671">
    <property type="component" value="Unassembled WGS sequence"/>
</dbReference>
<keyword evidence="7" id="KW-1185">Reference proteome</keyword>
<dbReference type="EMBL" id="VIVN01000033">
    <property type="protein sequence ID" value="TWD87905.1"/>
    <property type="molecule type" value="Genomic_DNA"/>
</dbReference>
<dbReference type="PROSITE" id="PS50931">
    <property type="entry name" value="HTH_LYSR"/>
    <property type="match status" value="1"/>
</dbReference>
<keyword evidence="4" id="KW-0804">Transcription</keyword>
<evidence type="ECO:0000313" key="7">
    <source>
        <dbReference type="Proteomes" id="UP000319671"/>
    </source>
</evidence>
<organism evidence="6 7">
    <name type="scientific">Neobacillus bataviensis</name>
    <dbReference type="NCBI Taxonomy" id="220685"/>
    <lineage>
        <taxon>Bacteria</taxon>
        <taxon>Bacillati</taxon>
        <taxon>Bacillota</taxon>
        <taxon>Bacilli</taxon>
        <taxon>Bacillales</taxon>
        <taxon>Bacillaceae</taxon>
        <taxon>Neobacillus</taxon>
    </lineage>
</organism>
<dbReference type="InterPro" id="IPR036390">
    <property type="entry name" value="WH_DNA-bd_sf"/>
</dbReference>
<keyword evidence="2" id="KW-0805">Transcription regulation</keyword>
<accession>A0A561C9R8</accession>
<dbReference type="PANTHER" id="PTHR30346:SF0">
    <property type="entry name" value="HCA OPERON TRANSCRIPTIONAL ACTIVATOR HCAR"/>
    <property type="match status" value="1"/>
</dbReference>
<comment type="similarity">
    <text evidence="1">Belongs to the LysR transcriptional regulatory family.</text>
</comment>
<evidence type="ECO:0000259" key="5">
    <source>
        <dbReference type="PROSITE" id="PS50931"/>
    </source>
</evidence>
<dbReference type="PANTHER" id="PTHR30346">
    <property type="entry name" value="TRANSCRIPTIONAL DUAL REGULATOR HCAR-RELATED"/>
    <property type="match status" value="1"/>
</dbReference>
<dbReference type="RefSeq" id="WP_144568853.1">
    <property type="nucleotide sequence ID" value="NZ_VIVN01000033.1"/>
</dbReference>
<dbReference type="Gene3D" id="1.10.10.10">
    <property type="entry name" value="Winged helix-like DNA-binding domain superfamily/Winged helix DNA-binding domain"/>
    <property type="match status" value="1"/>
</dbReference>
<comment type="caution">
    <text evidence="6">The sequence shown here is derived from an EMBL/GenBank/DDBJ whole genome shotgun (WGS) entry which is preliminary data.</text>
</comment>
<dbReference type="GO" id="GO:0032993">
    <property type="term" value="C:protein-DNA complex"/>
    <property type="evidence" value="ECO:0007669"/>
    <property type="project" value="TreeGrafter"/>
</dbReference>
<evidence type="ECO:0000313" key="6">
    <source>
        <dbReference type="EMBL" id="TWD87905.1"/>
    </source>
</evidence>
<dbReference type="InterPro" id="IPR036388">
    <property type="entry name" value="WH-like_DNA-bd_sf"/>
</dbReference>
<name>A0A561C9R8_9BACI</name>
<gene>
    <name evidence="6" type="ORF">FB550_13315</name>
</gene>
<dbReference type="AlphaFoldDB" id="A0A561C9R8"/>
<dbReference type="SUPFAM" id="SSF46785">
    <property type="entry name" value="Winged helix' DNA-binding domain"/>
    <property type="match status" value="1"/>
</dbReference>
<dbReference type="FunFam" id="1.10.10.10:FF:000001">
    <property type="entry name" value="LysR family transcriptional regulator"/>
    <property type="match status" value="1"/>
</dbReference>
<reference evidence="6 7" key="1">
    <citation type="submission" date="2019-06" db="EMBL/GenBank/DDBJ databases">
        <title>Sorghum-associated microbial communities from plants grown in Nebraska, USA.</title>
        <authorList>
            <person name="Schachtman D."/>
        </authorList>
    </citation>
    <scope>NUCLEOTIDE SEQUENCE [LARGE SCALE GENOMIC DNA]</scope>
    <source>
        <strain evidence="6 7">2482</strain>
    </source>
</reference>
<protein>
    <submittedName>
        <fullName evidence="6">DNA-binding transcriptional LysR family regulator</fullName>
    </submittedName>
</protein>